<evidence type="ECO:0000259" key="5">
    <source>
        <dbReference type="Pfam" id="PF10451"/>
    </source>
</evidence>
<feature type="compositionally biased region" description="Low complexity" evidence="4">
    <location>
        <begin position="41"/>
        <end position="53"/>
    </location>
</feature>
<name>A0A1E3PY51_LIPST</name>
<evidence type="ECO:0000313" key="6">
    <source>
        <dbReference type="EMBL" id="ODQ70365.1"/>
    </source>
</evidence>
<feature type="domain" description="CST complex subunit Stn1 N-terminal" evidence="5">
    <location>
        <begin position="497"/>
        <end position="652"/>
    </location>
</feature>
<accession>A0A1E3PY51</accession>
<comment type="subcellular location">
    <subcellularLocation>
        <location evidence="1">Chromosome</location>
        <location evidence="1">Telomere</location>
    </subcellularLocation>
</comment>
<dbReference type="EMBL" id="KV454300">
    <property type="protein sequence ID" value="ODQ70365.1"/>
    <property type="molecule type" value="Genomic_DNA"/>
</dbReference>
<dbReference type="CDD" id="cd03524">
    <property type="entry name" value="RPA2_OBF_family"/>
    <property type="match status" value="1"/>
</dbReference>
<evidence type="ECO:0000256" key="3">
    <source>
        <dbReference type="ARBA" id="ARBA00022895"/>
    </source>
</evidence>
<keyword evidence="7" id="KW-1185">Reference proteome</keyword>
<dbReference type="AlphaFoldDB" id="A0A1E3PY51"/>
<dbReference type="Pfam" id="PF10451">
    <property type="entry name" value="Stn1"/>
    <property type="match status" value="1"/>
</dbReference>
<evidence type="ECO:0000313" key="7">
    <source>
        <dbReference type="Proteomes" id="UP000094385"/>
    </source>
</evidence>
<dbReference type="Gene3D" id="2.40.50.140">
    <property type="entry name" value="Nucleic acid-binding proteins"/>
    <property type="match status" value="1"/>
</dbReference>
<dbReference type="SUPFAM" id="SSF50249">
    <property type="entry name" value="Nucleic acid-binding proteins"/>
    <property type="match status" value="1"/>
</dbReference>
<dbReference type="InterPro" id="IPR018856">
    <property type="entry name" value="Stn1_N"/>
</dbReference>
<dbReference type="Proteomes" id="UP000094385">
    <property type="component" value="Unassembled WGS sequence"/>
</dbReference>
<organism evidence="6 7">
    <name type="scientific">Lipomyces starkeyi NRRL Y-11557</name>
    <dbReference type="NCBI Taxonomy" id="675824"/>
    <lineage>
        <taxon>Eukaryota</taxon>
        <taxon>Fungi</taxon>
        <taxon>Dikarya</taxon>
        <taxon>Ascomycota</taxon>
        <taxon>Saccharomycotina</taxon>
        <taxon>Lipomycetes</taxon>
        <taxon>Lipomycetales</taxon>
        <taxon>Lipomycetaceae</taxon>
        <taxon>Lipomyces</taxon>
    </lineage>
</organism>
<feature type="compositionally biased region" description="Basic residues" evidence="4">
    <location>
        <begin position="57"/>
        <end position="66"/>
    </location>
</feature>
<protein>
    <recommendedName>
        <fullName evidence="5">CST complex subunit Stn1 N-terminal domain-containing protein</fullName>
    </recommendedName>
</protein>
<keyword evidence="3" id="KW-0779">Telomere</keyword>
<reference evidence="6 7" key="1">
    <citation type="journal article" date="2016" name="Proc. Natl. Acad. Sci. U.S.A.">
        <title>Comparative genomics of biotechnologically important yeasts.</title>
        <authorList>
            <person name="Riley R."/>
            <person name="Haridas S."/>
            <person name="Wolfe K.H."/>
            <person name="Lopes M.R."/>
            <person name="Hittinger C.T."/>
            <person name="Goeker M."/>
            <person name="Salamov A.A."/>
            <person name="Wisecaver J.H."/>
            <person name="Long T.M."/>
            <person name="Calvey C.H."/>
            <person name="Aerts A.L."/>
            <person name="Barry K.W."/>
            <person name="Choi C."/>
            <person name="Clum A."/>
            <person name="Coughlan A.Y."/>
            <person name="Deshpande S."/>
            <person name="Douglass A.P."/>
            <person name="Hanson S.J."/>
            <person name="Klenk H.-P."/>
            <person name="LaButti K.M."/>
            <person name="Lapidus A."/>
            <person name="Lindquist E.A."/>
            <person name="Lipzen A.M."/>
            <person name="Meier-Kolthoff J.P."/>
            <person name="Ohm R.A."/>
            <person name="Otillar R.P."/>
            <person name="Pangilinan J.L."/>
            <person name="Peng Y."/>
            <person name="Rokas A."/>
            <person name="Rosa C.A."/>
            <person name="Scheuner C."/>
            <person name="Sibirny A.A."/>
            <person name="Slot J.C."/>
            <person name="Stielow J.B."/>
            <person name="Sun H."/>
            <person name="Kurtzman C.P."/>
            <person name="Blackwell M."/>
            <person name="Grigoriev I.V."/>
            <person name="Jeffries T.W."/>
        </authorList>
    </citation>
    <scope>NUCLEOTIDE SEQUENCE [LARGE SCALE GENOMIC DNA]</scope>
    <source>
        <strain evidence="6 7">NRRL Y-11557</strain>
    </source>
</reference>
<evidence type="ECO:0000256" key="2">
    <source>
        <dbReference type="ARBA" id="ARBA00022454"/>
    </source>
</evidence>
<feature type="compositionally biased region" description="Polar residues" evidence="4">
    <location>
        <begin position="19"/>
        <end position="36"/>
    </location>
</feature>
<sequence>MGRGKRKKRNAIERHGNHPKQQQQAASLKVLRTSSLAPDKSSVTFTSNLSSSTQHPHAGKKSKKKRKVKYAEQMREQKMLEIQASKYAYVGIMRQLESPEDSADVVRDGSISAVNSMRNNEHSGDEYSDDSYYSESTPRAQVRAARASRQLATLELFPRDYYDKGLQLGQDVGELGTNANRDHSRRLGVATVEIPFEIDMPSPIISRSTRAIAVSEFHTDHNDAVKNTELFQPDKQVGFTEIELPLPPSPILHSPAELISTKHSSIPDKTVRLDFSDQFNSLPKSKSALHGLSSWGQQGQIQLFKEFQSKQLGRGEVEIEIPISACDAGSEGDISVNTSTKDIYPTAFRLTSFENSNFQLHKTEVELPEFVKMEDITTEKKNPKKREKYSVMVNEGVKMIRIASSPHREERSIQDRAPCKADATRVTTEVGRGQGFVTLDNLPEFGCDPSALARPTISHAQTFSGKSIVPSTPPRRKTIKRPKSKPGLDIILAVVNDMPFYTRNTYFKSPIYNTWACLSIADVQALKQIPATQMYGDHFWKNHPIKYICILGICVGVTIRETNAIAKVDDGSGREIECITKEQTRFGFVESIDPGSLVRVLGTLGYYRKMKQLEINTIAIIRDSYAEVEFWEQMLATRDIIDEMWILRDSDFSVDDRKRLARNVSAI</sequence>
<keyword evidence="2" id="KW-0158">Chromosome</keyword>
<dbReference type="InterPro" id="IPR012340">
    <property type="entry name" value="NA-bd_OB-fold"/>
</dbReference>
<dbReference type="OrthoDB" id="77828at2759"/>
<evidence type="ECO:0000256" key="1">
    <source>
        <dbReference type="ARBA" id="ARBA00004574"/>
    </source>
</evidence>
<gene>
    <name evidence="6" type="ORF">LIPSTDRAFT_165451</name>
</gene>
<evidence type="ECO:0000256" key="4">
    <source>
        <dbReference type="SAM" id="MobiDB-lite"/>
    </source>
</evidence>
<feature type="region of interest" description="Disordered" evidence="4">
    <location>
        <begin position="1"/>
        <end position="66"/>
    </location>
</feature>
<dbReference type="GO" id="GO:0000781">
    <property type="term" value="C:chromosome, telomeric region"/>
    <property type="evidence" value="ECO:0007669"/>
    <property type="project" value="UniProtKB-SubCell"/>
</dbReference>
<proteinExistence type="predicted"/>